<dbReference type="InterPro" id="IPR000873">
    <property type="entry name" value="AMP-dep_synth/lig_dom"/>
</dbReference>
<reference evidence="2 3" key="1">
    <citation type="journal article" date="2015" name="Genome Announc.">
        <title>Draft Genome Sequence and Gene Annotation of the Entomopathogenic Fungus Verticillium hemipterigenum.</title>
        <authorList>
            <person name="Horn F."/>
            <person name="Habel A."/>
            <person name="Scharf D.H."/>
            <person name="Dworschak J."/>
            <person name="Brakhage A.A."/>
            <person name="Guthke R."/>
            <person name="Hertweck C."/>
            <person name="Linde J."/>
        </authorList>
    </citation>
    <scope>NUCLEOTIDE SEQUENCE [LARGE SCALE GENOMIC DNA]</scope>
</reference>
<dbReference type="Gene3D" id="3.40.50.980">
    <property type="match status" value="2"/>
</dbReference>
<dbReference type="AlphaFoldDB" id="A0A0A1TBB2"/>
<sequence length="160" mass="17866">MLVLAIIGAGGVFTGTNPSYTAAELSHHIKTARCSFLISESAILAPLLDAAKQNQIPERNVWIFDPLNQDTPKTHRSWRDLFNYGEEDWVRFDDLETARTTTAARLFSSGTTGLPKAVVITHYNMIAQQELVYTAFPRPYHVSLIQTFRSPPIPVTYEAG</sequence>
<dbReference type="PANTHER" id="PTHR24096:SF265">
    <property type="entry name" value="ENZYME, PUTATIVE (AFU_ORTHOLOGUE AFUA_5G14270)-RELATED"/>
    <property type="match status" value="1"/>
</dbReference>
<dbReference type="GO" id="GO:0019748">
    <property type="term" value="P:secondary metabolic process"/>
    <property type="evidence" value="ECO:0007669"/>
    <property type="project" value="TreeGrafter"/>
</dbReference>
<protein>
    <recommendedName>
        <fullName evidence="1">AMP-dependent synthetase/ligase domain-containing protein</fullName>
    </recommendedName>
</protein>
<dbReference type="PANTHER" id="PTHR24096">
    <property type="entry name" value="LONG-CHAIN-FATTY-ACID--COA LIGASE"/>
    <property type="match status" value="1"/>
</dbReference>
<dbReference type="GO" id="GO:0016405">
    <property type="term" value="F:CoA-ligase activity"/>
    <property type="evidence" value="ECO:0007669"/>
    <property type="project" value="TreeGrafter"/>
</dbReference>
<gene>
    <name evidence="2" type="ORF">VHEMI09879</name>
</gene>
<dbReference type="EMBL" id="CDHN01000006">
    <property type="protein sequence ID" value="CEJ94341.1"/>
    <property type="molecule type" value="Genomic_DNA"/>
</dbReference>
<name>A0A0A1TBB2_9HYPO</name>
<dbReference type="SUPFAM" id="SSF56801">
    <property type="entry name" value="Acetyl-CoA synthetase-like"/>
    <property type="match status" value="1"/>
</dbReference>
<dbReference type="Proteomes" id="UP000039046">
    <property type="component" value="Unassembled WGS sequence"/>
</dbReference>
<organism evidence="2 3">
    <name type="scientific">[Torrubiella] hemipterigena</name>
    <dbReference type="NCBI Taxonomy" id="1531966"/>
    <lineage>
        <taxon>Eukaryota</taxon>
        <taxon>Fungi</taxon>
        <taxon>Dikarya</taxon>
        <taxon>Ascomycota</taxon>
        <taxon>Pezizomycotina</taxon>
        <taxon>Sordariomycetes</taxon>
        <taxon>Hypocreomycetidae</taxon>
        <taxon>Hypocreales</taxon>
        <taxon>Clavicipitaceae</taxon>
        <taxon>Clavicipitaceae incertae sedis</taxon>
        <taxon>'Torrubiella' clade</taxon>
    </lineage>
</organism>
<dbReference type="STRING" id="1531966.A0A0A1TBB2"/>
<evidence type="ECO:0000259" key="1">
    <source>
        <dbReference type="Pfam" id="PF00501"/>
    </source>
</evidence>
<dbReference type="OrthoDB" id="6509636at2759"/>
<feature type="domain" description="AMP-dependent synthetase/ligase" evidence="1">
    <location>
        <begin position="2"/>
        <end position="130"/>
    </location>
</feature>
<dbReference type="HOGENOM" id="CLU_1653379_0_0_1"/>
<evidence type="ECO:0000313" key="2">
    <source>
        <dbReference type="EMBL" id="CEJ94341.1"/>
    </source>
</evidence>
<dbReference type="Pfam" id="PF00501">
    <property type="entry name" value="AMP-binding"/>
    <property type="match status" value="1"/>
</dbReference>
<accession>A0A0A1TBB2</accession>
<evidence type="ECO:0000313" key="3">
    <source>
        <dbReference type="Proteomes" id="UP000039046"/>
    </source>
</evidence>
<keyword evidence="3" id="KW-1185">Reference proteome</keyword>
<proteinExistence type="predicted"/>